<feature type="region of interest" description="Disordered" evidence="2">
    <location>
        <begin position="506"/>
        <end position="568"/>
    </location>
</feature>
<comment type="caution">
    <text evidence="4">The sequence shown here is derived from an EMBL/GenBank/DDBJ whole genome shotgun (WGS) entry which is preliminary data.</text>
</comment>
<dbReference type="EMBL" id="LCTV02000008">
    <property type="protein sequence ID" value="PRQ73367.1"/>
    <property type="molecule type" value="Genomic_DNA"/>
</dbReference>
<name>A0A2T0A5S9_RHOTO</name>
<feature type="compositionally biased region" description="Acidic residues" evidence="2">
    <location>
        <begin position="517"/>
        <end position="526"/>
    </location>
</feature>
<protein>
    <submittedName>
        <fullName evidence="4">Proteophosphoglycan ppg4</fullName>
    </submittedName>
</protein>
<evidence type="ECO:0000313" key="5">
    <source>
        <dbReference type="Proteomes" id="UP000239560"/>
    </source>
</evidence>
<feature type="region of interest" description="Disordered" evidence="2">
    <location>
        <begin position="40"/>
        <end position="88"/>
    </location>
</feature>
<keyword evidence="3" id="KW-0472">Membrane</keyword>
<organism evidence="4 5">
    <name type="scientific">Rhodotorula toruloides</name>
    <name type="common">Yeast</name>
    <name type="synonym">Rhodosporidium toruloides</name>
    <dbReference type="NCBI Taxonomy" id="5286"/>
    <lineage>
        <taxon>Eukaryota</taxon>
        <taxon>Fungi</taxon>
        <taxon>Dikarya</taxon>
        <taxon>Basidiomycota</taxon>
        <taxon>Pucciniomycotina</taxon>
        <taxon>Microbotryomycetes</taxon>
        <taxon>Sporidiobolales</taxon>
        <taxon>Sporidiobolaceae</taxon>
        <taxon>Rhodotorula</taxon>
    </lineage>
</organism>
<keyword evidence="1" id="KW-0175">Coiled coil</keyword>
<keyword evidence="3" id="KW-1133">Transmembrane helix</keyword>
<accession>A0A2T0A5S9</accession>
<feature type="coiled-coil region" evidence="1">
    <location>
        <begin position="468"/>
        <end position="495"/>
    </location>
</feature>
<reference evidence="4 5" key="1">
    <citation type="journal article" date="2018" name="Elife">
        <title>Functional genomics of lipid metabolism in the oleaginous yeast Rhodosporidium toruloides.</title>
        <authorList>
            <person name="Coradetti S.T."/>
            <person name="Pinel D."/>
            <person name="Geiselman G."/>
            <person name="Ito M."/>
            <person name="Mondo S."/>
            <person name="Reilly M.C."/>
            <person name="Cheng Y.F."/>
            <person name="Bauer S."/>
            <person name="Grigoriev I."/>
            <person name="Gladden J.M."/>
            <person name="Simmons B.A."/>
            <person name="Brem R."/>
            <person name="Arkin A.P."/>
            <person name="Skerker J.M."/>
        </authorList>
    </citation>
    <scope>NUCLEOTIDE SEQUENCE [LARGE SCALE GENOMIC DNA]</scope>
    <source>
        <strain evidence="4 5">NBRC 0880</strain>
    </source>
</reference>
<keyword evidence="3" id="KW-0812">Transmembrane</keyword>
<evidence type="ECO:0000256" key="3">
    <source>
        <dbReference type="SAM" id="Phobius"/>
    </source>
</evidence>
<evidence type="ECO:0000256" key="2">
    <source>
        <dbReference type="SAM" id="MobiDB-lite"/>
    </source>
</evidence>
<feature type="compositionally biased region" description="Low complexity" evidence="2">
    <location>
        <begin position="547"/>
        <end position="563"/>
    </location>
</feature>
<feature type="compositionally biased region" description="Basic and acidic residues" evidence="2">
    <location>
        <begin position="527"/>
        <end position="546"/>
    </location>
</feature>
<sequence>MRMSGRRRSCGATESWQSLRVRRLMQAIGDSLFGACSKARSASRSWREGEQAEEAVGRSETRPRNREARAASDEEGEETSSAAAGEEARQDDFDIAAVYARFQQADALASSDQAVPRDPEQASSEEWERFQAIFDPAKSALDSFFLEETVPNRYLSPAGRAAAFALTLDTISRLKDETPDVQFGQKDGLRRIWEDLRGRPPPPPEANHLRDLFVPGTTKRTAHQSTLNNVSIAFLLVFAVNAALGGFVFLTSATARPAFFDFFVPMIMPFFESGGRMLISIPASELSKGAGEIVRTWAGLVKAMPKVAKSGGGLFYNVDSFPLPAASSLRAGFRSHHLKEMFIGSSGGDEYQAFWEAEYERGNILVAGKALDEFLGAFTIAHLSPRIRAREQALYKSREALDATLRELQRESSAESNHTLSFARVAYASPPQVADTLAIPDAHLALPPHGELLRIRELQKQIKRDLVSQEDLKQLEEEEQAVKDAETLADKEVKDLLDSLDKKLRPDIKGKGRAEDAAGESAEDHDEDKAPFDDGKEASSDRDEAAGNKASSAAGPKASSSRKSVGKHPQKACDFCKRDRSEFEKDDGFSTTRFPGKVACRGCAECLRPGGAAKIETWEEAVAYCVKRVATPRPPPLDDVCANCPIKRGQGKQMRSVDFDDERVTLCENCHGRARRRLGKGFTTWEEVRKLL</sequence>
<feature type="compositionally biased region" description="Basic and acidic residues" evidence="2">
    <location>
        <begin position="45"/>
        <end position="72"/>
    </location>
</feature>
<dbReference type="AlphaFoldDB" id="A0A2T0A5S9"/>
<evidence type="ECO:0000313" key="4">
    <source>
        <dbReference type="EMBL" id="PRQ73367.1"/>
    </source>
</evidence>
<evidence type="ECO:0000256" key="1">
    <source>
        <dbReference type="SAM" id="Coils"/>
    </source>
</evidence>
<dbReference type="Proteomes" id="UP000239560">
    <property type="component" value="Unassembled WGS sequence"/>
</dbReference>
<gene>
    <name evidence="4" type="ORF">AAT19DRAFT_16120</name>
</gene>
<proteinExistence type="predicted"/>
<feature type="compositionally biased region" description="Basic and acidic residues" evidence="2">
    <location>
        <begin position="506"/>
        <end position="516"/>
    </location>
</feature>
<feature type="transmembrane region" description="Helical" evidence="3">
    <location>
        <begin position="230"/>
        <end position="250"/>
    </location>
</feature>